<feature type="transmembrane region" description="Helical" evidence="6">
    <location>
        <begin position="12"/>
        <end position="31"/>
    </location>
</feature>
<keyword evidence="6" id="KW-0807">Transducer</keyword>
<proteinExistence type="inferred from homology"/>
<keyword evidence="5 6" id="KW-0472">Membrane</keyword>
<organism evidence="7 8">
    <name type="scientific">Trichomalopsis sarcophagae</name>
    <dbReference type="NCBI Taxonomy" id="543379"/>
    <lineage>
        <taxon>Eukaryota</taxon>
        <taxon>Metazoa</taxon>
        <taxon>Ecdysozoa</taxon>
        <taxon>Arthropoda</taxon>
        <taxon>Hexapoda</taxon>
        <taxon>Insecta</taxon>
        <taxon>Pterygota</taxon>
        <taxon>Neoptera</taxon>
        <taxon>Endopterygota</taxon>
        <taxon>Hymenoptera</taxon>
        <taxon>Apocrita</taxon>
        <taxon>Proctotrupomorpha</taxon>
        <taxon>Chalcidoidea</taxon>
        <taxon>Pteromalidae</taxon>
        <taxon>Pteromalinae</taxon>
        <taxon>Trichomalopsis</taxon>
    </lineage>
</organism>
<dbReference type="OrthoDB" id="6366728at2759"/>
<dbReference type="STRING" id="543379.A0A232F957"/>
<dbReference type="GO" id="GO:0005886">
    <property type="term" value="C:plasma membrane"/>
    <property type="evidence" value="ECO:0007669"/>
    <property type="project" value="UniProtKB-SubCell"/>
</dbReference>
<feature type="transmembrane region" description="Helical" evidence="6">
    <location>
        <begin position="260"/>
        <end position="280"/>
    </location>
</feature>
<dbReference type="GO" id="GO:0050909">
    <property type="term" value="P:sensory perception of taste"/>
    <property type="evidence" value="ECO:0007669"/>
    <property type="project" value="InterPro"/>
</dbReference>
<evidence type="ECO:0000256" key="1">
    <source>
        <dbReference type="ARBA" id="ARBA00004651"/>
    </source>
</evidence>
<keyword evidence="8" id="KW-1185">Reference proteome</keyword>
<accession>A0A232F957</accession>
<keyword evidence="3 6" id="KW-0812">Transmembrane</keyword>
<reference evidence="7 8" key="1">
    <citation type="journal article" date="2017" name="Curr. Biol.">
        <title>The Evolution of Venom by Co-option of Single-Copy Genes.</title>
        <authorList>
            <person name="Martinson E.O."/>
            <person name="Mrinalini"/>
            <person name="Kelkar Y.D."/>
            <person name="Chang C.H."/>
            <person name="Werren J.H."/>
        </authorList>
    </citation>
    <scope>NUCLEOTIDE SEQUENCE [LARGE SCALE GENOMIC DNA]</scope>
    <source>
        <strain evidence="7 8">Alberta</strain>
        <tissue evidence="7">Whole body</tissue>
    </source>
</reference>
<dbReference type="AlphaFoldDB" id="A0A232F957"/>
<protein>
    <recommendedName>
        <fullName evidence="6">Gustatory receptor</fullName>
    </recommendedName>
</protein>
<comment type="function">
    <text evidence="6">Gustatory receptor which mediates acceptance or avoidance behavior, depending on its substrates.</text>
</comment>
<keyword evidence="4 6" id="KW-1133">Transmembrane helix</keyword>
<keyword evidence="2 6" id="KW-1003">Cell membrane</keyword>
<dbReference type="Proteomes" id="UP000215335">
    <property type="component" value="Unassembled WGS sequence"/>
</dbReference>
<comment type="similarity">
    <text evidence="6">Belongs to the insect chemoreceptor superfamily. Gustatory receptor (GR) family.</text>
</comment>
<feature type="transmembrane region" description="Helical" evidence="6">
    <location>
        <begin position="157"/>
        <end position="179"/>
    </location>
</feature>
<feature type="transmembrane region" description="Helical" evidence="6">
    <location>
        <begin position="72"/>
        <end position="93"/>
    </location>
</feature>
<feature type="transmembrane region" description="Helical" evidence="6">
    <location>
        <begin position="37"/>
        <end position="60"/>
    </location>
</feature>
<keyword evidence="6" id="KW-0675">Receptor</keyword>
<evidence type="ECO:0000256" key="3">
    <source>
        <dbReference type="ARBA" id="ARBA00022692"/>
    </source>
</evidence>
<comment type="caution">
    <text evidence="6">Lacks conserved residue(s) required for the propagation of feature annotation.</text>
</comment>
<comment type="caution">
    <text evidence="7">The sequence shown here is derived from an EMBL/GenBank/DDBJ whole genome shotgun (WGS) entry which is preliminary data.</text>
</comment>
<evidence type="ECO:0000256" key="2">
    <source>
        <dbReference type="ARBA" id="ARBA00022475"/>
    </source>
</evidence>
<dbReference type="GO" id="GO:0007165">
    <property type="term" value="P:signal transduction"/>
    <property type="evidence" value="ECO:0007669"/>
    <property type="project" value="UniProtKB-KW"/>
</dbReference>
<dbReference type="Pfam" id="PF08395">
    <property type="entry name" value="7tm_7"/>
    <property type="match status" value="1"/>
</dbReference>
<gene>
    <name evidence="7" type="ORF">TSAR_012998</name>
</gene>
<sequence length="399" mass="46154">MVDIFVDMEKPFLPMLVSNWIFGIGIAQYPIGVPHRVLSFTYSLLNITLYCVVAFFAYPYHIKFIDVTKPTLTTRIFSFSISILLTIIMITSGWFQAKGVRKCIIKAAIVNYLMQQIMIPKESTVIFFKEFIKFLIPLTSIFLIITFNLFITFSESFAHIGQIGAIFTTHYPIIVMFIIDSSFVNIIGKVKNYKLILILLTSSADVPQHKRTFKEFIYKEKNSKFQYLKSIRKDYSDVIKCAKQIHLRLVELCQHASNTYGLHFLISTAFAIGIMIYNTYNIYNMVASIVTTSAEYNIHTLKPILYNCNWLTYNILKIVRLSWFCDSICKESVRSGDIASELYDEPFISENTKSEIRDFENELISNKLTLTAYGFFRLDFTLVHAHYESTVQASSLTHW</sequence>
<comment type="subcellular location">
    <subcellularLocation>
        <location evidence="1 6">Cell membrane</location>
        <topology evidence="1 6">Multi-pass membrane protein</topology>
    </subcellularLocation>
</comment>
<dbReference type="InterPro" id="IPR013604">
    <property type="entry name" value="7TM_chemorcpt"/>
</dbReference>
<feature type="transmembrane region" description="Helical" evidence="6">
    <location>
        <begin position="131"/>
        <end position="151"/>
    </location>
</feature>
<evidence type="ECO:0000256" key="5">
    <source>
        <dbReference type="ARBA" id="ARBA00023136"/>
    </source>
</evidence>
<dbReference type="EMBL" id="NNAY01000660">
    <property type="protein sequence ID" value="OXU27132.1"/>
    <property type="molecule type" value="Genomic_DNA"/>
</dbReference>
<evidence type="ECO:0000256" key="4">
    <source>
        <dbReference type="ARBA" id="ARBA00022989"/>
    </source>
</evidence>
<evidence type="ECO:0000313" key="8">
    <source>
        <dbReference type="Proteomes" id="UP000215335"/>
    </source>
</evidence>
<evidence type="ECO:0000256" key="6">
    <source>
        <dbReference type="RuleBase" id="RU363108"/>
    </source>
</evidence>
<evidence type="ECO:0000313" key="7">
    <source>
        <dbReference type="EMBL" id="OXU27132.1"/>
    </source>
</evidence>
<name>A0A232F957_9HYME</name>